<dbReference type="Proteomes" id="UP000262582">
    <property type="component" value="Chromosome"/>
</dbReference>
<keyword evidence="2" id="KW-0548">Nucleotidyltransferase</keyword>
<dbReference type="AlphaFoldDB" id="A0A347U7K1"/>
<accession>A0A347U7K1</accession>
<dbReference type="Gene3D" id="3.40.50.720">
    <property type="entry name" value="NAD(P)-binding Rossmann-like Domain"/>
    <property type="match status" value="1"/>
</dbReference>
<sequence length="227" mass="25628">MQNEFNEYFNRQIKLWGEEVQNSLQNKKIAIIGSGGLGCTLGIALGASGIGEFAFIDFDTVGVHNIHRQIGFKVGDDGKYKADVLKELIESRCPYTKVTAYKESFDDFAKRDLEFDLIIDATDNLPTRAAINEYCMKKQQPWIYGSVEEFHGQVCFFEKASYEAVFQINDRKPNGIACPIVMHIGSLQANLALRYLAGLEVKKDVLYYLSFDNEGILNTKKFNLPKA</sequence>
<dbReference type="GO" id="GO:0005737">
    <property type="term" value="C:cytoplasm"/>
    <property type="evidence" value="ECO:0007669"/>
    <property type="project" value="TreeGrafter"/>
</dbReference>
<dbReference type="EMBL" id="CP032097">
    <property type="protein sequence ID" value="AXX94829.1"/>
    <property type="molecule type" value="Genomic_DNA"/>
</dbReference>
<dbReference type="KEGG" id="aell:AELL_1159"/>
<evidence type="ECO:0000259" key="1">
    <source>
        <dbReference type="Pfam" id="PF00899"/>
    </source>
</evidence>
<dbReference type="GO" id="GO:0004792">
    <property type="term" value="F:thiosulfate-cyanide sulfurtransferase activity"/>
    <property type="evidence" value="ECO:0007669"/>
    <property type="project" value="TreeGrafter"/>
</dbReference>
<reference evidence="2 4" key="2">
    <citation type="submission" date="2018-08" db="EMBL/GenBank/DDBJ databases">
        <title>Complete genome of the Arcobacter ellisii type strain LMG 26155.</title>
        <authorList>
            <person name="Miller W.G."/>
            <person name="Yee E."/>
            <person name="Bono J.L."/>
        </authorList>
    </citation>
    <scope>NUCLEOTIDE SEQUENCE [LARGE SCALE GENOMIC DNA]</scope>
    <source>
        <strain evidence="2 4">LMG 26155</strain>
    </source>
</reference>
<dbReference type="Pfam" id="PF00899">
    <property type="entry name" value="ThiF"/>
    <property type="match status" value="1"/>
</dbReference>
<gene>
    <name evidence="2" type="primary">thiF</name>
    <name evidence="2" type="ORF">AELL_1159</name>
    <name evidence="3" type="ORF">CP962_07335</name>
</gene>
<evidence type="ECO:0000313" key="5">
    <source>
        <dbReference type="Proteomes" id="UP000290588"/>
    </source>
</evidence>
<dbReference type="Proteomes" id="UP000290588">
    <property type="component" value="Unassembled WGS sequence"/>
</dbReference>
<dbReference type="GO" id="GO:0016779">
    <property type="term" value="F:nucleotidyltransferase activity"/>
    <property type="evidence" value="ECO:0007669"/>
    <property type="project" value="UniProtKB-KW"/>
</dbReference>
<dbReference type="GO" id="GO:0008641">
    <property type="term" value="F:ubiquitin-like modifier activating enzyme activity"/>
    <property type="evidence" value="ECO:0007669"/>
    <property type="project" value="InterPro"/>
</dbReference>
<reference evidence="3 5" key="1">
    <citation type="submission" date="2017-09" db="EMBL/GenBank/DDBJ databases">
        <title>Genomics of the genus Arcobacter.</title>
        <authorList>
            <person name="Perez-Cataluna A."/>
            <person name="Figueras M.J."/>
            <person name="Salas-Masso N."/>
        </authorList>
    </citation>
    <scope>NUCLEOTIDE SEQUENCE [LARGE SCALE GENOMIC DNA]</scope>
    <source>
        <strain evidence="3 5">CECT 7837</strain>
    </source>
</reference>
<dbReference type="InterPro" id="IPR045886">
    <property type="entry name" value="ThiF/MoeB/HesA"/>
</dbReference>
<keyword evidence="4" id="KW-1185">Reference proteome</keyword>
<evidence type="ECO:0000313" key="2">
    <source>
        <dbReference type="EMBL" id="AXX94829.1"/>
    </source>
</evidence>
<evidence type="ECO:0000313" key="3">
    <source>
        <dbReference type="EMBL" id="RXI30573.1"/>
    </source>
</evidence>
<dbReference type="EMBL" id="NXIG01000006">
    <property type="protein sequence ID" value="RXI30573.1"/>
    <property type="molecule type" value="Genomic_DNA"/>
</dbReference>
<name>A0A347U7K1_9BACT</name>
<organism evidence="3 5">
    <name type="scientific">Arcobacter ellisii</name>
    <dbReference type="NCBI Taxonomy" id="913109"/>
    <lineage>
        <taxon>Bacteria</taxon>
        <taxon>Pseudomonadati</taxon>
        <taxon>Campylobacterota</taxon>
        <taxon>Epsilonproteobacteria</taxon>
        <taxon>Campylobacterales</taxon>
        <taxon>Arcobacteraceae</taxon>
        <taxon>Arcobacter</taxon>
    </lineage>
</organism>
<dbReference type="RefSeq" id="WP_118917036.1">
    <property type="nucleotide sequence ID" value="NZ_CP032097.1"/>
</dbReference>
<feature type="domain" description="THIF-type NAD/FAD binding fold" evidence="1">
    <location>
        <begin position="9"/>
        <end position="214"/>
    </location>
</feature>
<protein>
    <submittedName>
        <fullName evidence="2">ThiS adenylyltransferase</fullName>
    </submittedName>
    <submittedName>
        <fullName evidence="3">Thiamine biosynthesis protein ThiF</fullName>
    </submittedName>
</protein>
<evidence type="ECO:0000313" key="4">
    <source>
        <dbReference type="Proteomes" id="UP000262582"/>
    </source>
</evidence>
<dbReference type="InterPro" id="IPR035985">
    <property type="entry name" value="Ubiquitin-activating_enz"/>
</dbReference>
<keyword evidence="2" id="KW-0808">Transferase</keyword>
<dbReference type="InterPro" id="IPR000594">
    <property type="entry name" value="ThiF_NAD_FAD-bd"/>
</dbReference>
<dbReference type="PANTHER" id="PTHR10953">
    <property type="entry name" value="UBIQUITIN-ACTIVATING ENZYME E1"/>
    <property type="match status" value="1"/>
</dbReference>
<dbReference type="OrthoDB" id="9804286at2"/>
<dbReference type="PANTHER" id="PTHR10953:SF102">
    <property type="entry name" value="ADENYLYLTRANSFERASE AND SULFURTRANSFERASE MOCS3"/>
    <property type="match status" value="1"/>
</dbReference>
<proteinExistence type="predicted"/>
<dbReference type="SUPFAM" id="SSF69572">
    <property type="entry name" value="Activating enzymes of the ubiquitin-like proteins"/>
    <property type="match status" value="1"/>
</dbReference>